<sequence>MSSSRHYGSHTASSYESAYFYSPGEYNDWLCDLVLDALALGGTTTTTTTTTTMGGGLSSSSSSGSKEEDDREKRRGRPRGRRRLVLLDVGGGTGNFTRAIVERVGMGGGGGGAGGGDRLDAIVVDPFLSPAASVADTEGVRFVRADARDFIPTRERRRAVEGDDHGRDHDGEEEWEWEGEGDRSPSHSWKRGYDRVLLKEVVHHLDPADRVGIFKGLRDGFSIDNEREYDECDGPSPIEEGKVEDGDEAKVGGKHDDGHGGGASLLVITRPRFEIDYPLWQEAREAWARDQPGADDIECDLRAAGFANVTRRTMTYSCAVSLEAWLRMVRNRFWSTFSHFTDEELDGGCARIAEDARADEEGMVHFEERLVFISARAYYSRKLKINK</sequence>
<feature type="compositionally biased region" description="Basic and acidic residues" evidence="1">
    <location>
        <begin position="159"/>
        <end position="170"/>
    </location>
</feature>
<proteinExistence type="predicted"/>
<feature type="compositionally biased region" description="Low complexity" evidence="1">
    <location>
        <begin position="45"/>
        <end position="64"/>
    </location>
</feature>
<evidence type="ECO:0000256" key="1">
    <source>
        <dbReference type="SAM" id="MobiDB-lite"/>
    </source>
</evidence>
<dbReference type="Gene3D" id="3.40.50.150">
    <property type="entry name" value="Vaccinia Virus protein VP39"/>
    <property type="match status" value="1"/>
</dbReference>
<name>A0ABD3QDZ5_9STRA</name>
<evidence type="ECO:0000313" key="2">
    <source>
        <dbReference type="EMBL" id="KAL3798302.1"/>
    </source>
</evidence>
<accession>A0ABD3QDZ5</accession>
<protein>
    <recommendedName>
        <fullName evidence="4">Small RNA 2'-O-methyltransferase</fullName>
    </recommendedName>
</protein>
<comment type="caution">
    <text evidence="2">The sequence shown here is derived from an EMBL/GenBank/DDBJ whole genome shotgun (WGS) entry which is preliminary data.</text>
</comment>
<dbReference type="EMBL" id="JALLAZ020000304">
    <property type="protein sequence ID" value="KAL3798302.1"/>
    <property type="molecule type" value="Genomic_DNA"/>
</dbReference>
<feature type="region of interest" description="Disordered" evidence="1">
    <location>
        <begin position="159"/>
        <end position="189"/>
    </location>
</feature>
<organism evidence="2 3">
    <name type="scientific">Stephanodiscus triporus</name>
    <dbReference type="NCBI Taxonomy" id="2934178"/>
    <lineage>
        <taxon>Eukaryota</taxon>
        <taxon>Sar</taxon>
        <taxon>Stramenopiles</taxon>
        <taxon>Ochrophyta</taxon>
        <taxon>Bacillariophyta</taxon>
        <taxon>Coscinodiscophyceae</taxon>
        <taxon>Thalassiosirophycidae</taxon>
        <taxon>Stephanodiscales</taxon>
        <taxon>Stephanodiscaceae</taxon>
        <taxon>Stephanodiscus</taxon>
    </lineage>
</organism>
<dbReference type="AlphaFoldDB" id="A0ABD3QDZ5"/>
<dbReference type="Proteomes" id="UP001530315">
    <property type="component" value="Unassembled WGS sequence"/>
</dbReference>
<dbReference type="SUPFAM" id="SSF53335">
    <property type="entry name" value="S-adenosyl-L-methionine-dependent methyltransferases"/>
    <property type="match status" value="1"/>
</dbReference>
<gene>
    <name evidence="2" type="ORF">ACHAW5_010639</name>
</gene>
<keyword evidence="3" id="KW-1185">Reference proteome</keyword>
<feature type="region of interest" description="Disordered" evidence="1">
    <location>
        <begin position="45"/>
        <end position="82"/>
    </location>
</feature>
<dbReference type="InterPro" id="IPR029063">
    <property type="entry name" value="SAM-dependent_MTases_sf"/>
</dbReference>
<reference evidence="2 3" key="1">
    <citation type="submission" date="2024-10" db="EMBL/GenBank/DDBJ databases">
        <title>Updated reference genomes for cyclostephanoid diatoms.</title>
        <authorList>
            <person name="Roberts W.R."/>
            <person name="Alverson A.J."/>
        </authorList>
    </citation>
    <scope>NUCLEOTIDE SEQUENCE [LARGE SCALE GENOMIC DNA]</scope>
    <source>
        <strain evidence="2 3">AJA276-08</strain>
    </source>
</reference>
<feature type="compositionally biased region" description="Basic and acidic residues" evidence="1">
    <location>
        <begin position="180"/>
        <end position="189"/>
    </location>
</feature>
<evidence type="ECO:0008006" key="4">
    <source>
        <dbReference type="Google" id="ProtNLM"/>
    </source>
</evidence>
<evidence type="ECO:0000313" key="3">
    <source>
        <dbReference type="Proteomes" id="UP001530315"/>
    </source>
</evidence>